<name>A0ABW2VZX6_9ACTN</name>
<dbReference type="InterPro" id="IPR016181">
    <property type="entry name" value="Acyl_CoA_acyltransferase"/>
</dbReference>
<evidence type="ECO:0000313" key="3">
    <source>
        <dbReference type="Proteomes" id="UP001597023"/>
    </source>
</evidence>
<dbReference type="InterPro" id="IPR045057">
    <property type="entry name" value="Gcn5-rel_NAT"/>
</dbReference>
<evidence type="ECO:0000259" key="1">
    <source>
        <dbReference type="PROSITE" id="PS51729"/>
    </source>
</evidence>
<dbReference type="RefSeq" id="WP_381604398.1">
    <property type="nucleotide sequence ID" value="NZ_JBHTEB010000001.1"/>
</dbReference>
<comment type="caution">
    <text evidence="2">The sequence shown here is derived from an EMBL/GenBank/DDBJ whole genome shotgun (WGS) entry which is preliminary data.</text>
</comment>
<dbReference type="Gene3D" id="3.40.630.30">
    <property type="match status" value="1"/>
</dbReference>
<organism evidence="2 3">
    <name type="scientific">Streptomyces flavalbus</name>
    <dbReference type="NCBI Taxonomy" id="2665155"/>
    <lineage>
        <taxon>Bacteria</taxon>
        <taxon>Bacillati</taxon>
        <taxon>Actinomycetota</taxon>
        <taxon>Actinomycetes</taxon>
        <taxon>Kitasatosporales</taxon>
        <taxon>Streptomycetaceae</taxon>
        <taxon>Streptomyces</taxon>
    </lineage>
</organism>
<dbReference type="InterPro" id="IPR031165">
    <property type="entry name" value="GNAT_YJDJ"/>
</dbReference>
<dbReference type="SUPFAM" id="SSF55729">
    <property type="entry name" value="Acyl-CoA N-acyltransferases (Nat)"/>
    <property type="match status" value="1"/>
</dbReference>
<proteinExistence type="predicted"/>
<dbReference type="EMBL" id="JBHTEB010000001">
    <property type="protein sequence ID" value="MFD0312815.1"/>
    <property type="molecule type" value="Genomic_DNA"/>
</dbReference>
<dbReference type="EC" id="2.3.1.-" evidence="2"/>
<evidence type="ECO:0000313" key="2">
    <source>
        <dbReference type="EMBL" id="MFD0312815.1"/>
    </source>
</evidence>
<keyword evidence="2" id="KW-0808">Transferase</keyword>
<keyword evidence="2" id="KW-0012">Acyltransferase</keyword>
<protein>
    <submittedName>
        <fullName evidence="2">GNAT family N-acetyltransferase</fullName>
        <ecNumber evidence="2">2.3.1.-</ecNumber>
    </submittedName>
</protein>
<dbReference type="PANTHER" id="PTHR31435">
    <property type="entry name" value="PROTEIN NATD1"/>
    <property type="match status" value="1"/>
</dbReference>
<dbReference type="Proteomes" id="UP001597023">
    <property type="component" value="Unassembled WGS sequence"/>
</dbReference>
<dbReference type="GO" id="GO:0016746">
    <property type="term" value="F:acyltransferase activity"/>
    <property type="evidence" value="ECO:0007669"/>
    <property type="project" value="UniProtKB-KW"/>
</dbReference>
<accession>A0ABW2VZX6</accession>
<gene>
    <name evidence="2" type="ORF">ACFQZ6_00925</name>
</gene>
<dbReference type="PROSITE" id="PS51729">
    <property type="entry name" value="GNAT_YJDJ"/>
    <property type="match status" value="1"/>
</dbReference>
<reference evidence="3" key="1">
    <citation type="journal article" date="2019" name="Int. J. Syst. Evol. Microbiol.">
        <title>The Global Catalogue of Microorganisms (GCM) 10K type strain sequencing project: providing services to taxonomists for standard genome sequencing and annotation.</title>
        <authorList>
            <consortium name="The Broad Institute Genomics Platform"/>
            <consortium name="The Broad Institute Genome Sequencing Center for Infectious Disease"/>
            <person name="Wu L."/>
            <person name="Ma J."/>
        </authorList>
    </citation>
    <scope>NUCLEOTIDE SEQUENCE [LARGE SCALE GENOMIC DNA]</scope>
    <source>
        <strain evidence="3">CGMCC 4.7400</strain>
    </source>
</reference>
<feature type="domain" description="N-acetyltransferase" evidence="1">
    <location>
        <begin position="6"/>
        <end position="93"/>
    </location>
</feature>
<dbReference type="Pfam" id="PF14542">
    <property type="entry name" value="Acetyltransf_CG"/>
    <property type="match status" value="1"/>
</dbReference>
<sequence length="102" mass="11772">MPHHVTDNRDASRYEIFDGDERAGFAEYHRFRDEIAFLHTEIDERFAGRGLGGALAAAVLDDAVRQNLKVLPYCPFIRKWIRNHPDDYAALVPEADRERFGL</sequence>
<dbReference type="PANTHER" id="PTHR31435:SF10">
    <property type="entry name" value="BSR4717 PROTEIN"/>
    <property type="match status" value="1"/>
</dbReference>
<keyword evidence="3" id="KW-1185">Reference proteome</keyword>